<comment type="caution">
    <text evidence="2">The sequence shown here is derived from an EMBL/GenBank/DDBJ whole genome shotgun (WGS) entry which is preliminary data.</text>
</comment>
<keyword evidence="3" id="KW-1185">Reference proteome</keyword>
<sequence>MGYIGPTSLWPARIWCHRHLPLLITLLPSHILLALTSSVGLGTSPMTHHAPFFHWPAWILRPAPGPASTCAASMLVLDSEEGCHAVLSSSRRPPPPSDSLHLPWTSPGVSIGSC</sequence>
<dbReference type="EMBL" id="JARKIF010000040">
    <property type="protein sequence ID" value="KAJ7609455.1"/>
    <property type="molecule type" value="Genomic_DNA"/>
</dbReference>
<reference evidence="2" key="1">
    <citation type="submission" date="2023-03" db="EMBL/GenBank/DDBJ databases">
        <title>Massive genome expansion in bonnet fungi (Mycena s.s.) driven by repeated elements and novel gene families across ecological guilds.</title>
        <authorList>
            <consortium name="Lawrence Berkeley National Laboratory"/>
            <person name="Harder C.B."/>
            <person name="Miyauchi S."/>
            <person name="Viragh M."/>
            <person name="Kuo A."/>
            <person name="Thoen E."/>
            <person name="Andreopoulos B."/>
            <person name="Lu D."/>
            <person name="Skrede I."/>
            <person name="Drula E."/>
            <person name="Henrissat B."/>
            <person name="Morin E."/>
            <person name="Kohler A."/>
            <person name="Barry K."/>
            <person name="LaButti K."/>
            <person name="Morin E."/>
            <person name="Salamov A."/>
            <person name="Lipzen A."/>
            <person name="Mereny Z."/>
            <person name="Hegedus B."/>
            <person name="Baldrian P."/>
            <person name="Stursova M."/>
            <person name="Weitz H."/>
            <person name="Taylor A."/>
            <person name="Grigoriev I.V."/>
            <person name="Nagy L.G."/>
            <person name="Martin F."/>
            <person name="Kauserud H."/>
        </authorList>
    </citation>
    <scope>NUCLEOTIDE SEQUENCE</scope>
    <source>
        <strain evidence="2">9284</strain>
    </source>
</reference>
<name>A0AAD7B4A5_9AGAR</name>
<evidence type="ECO:0000256" key="1">
    <source>
        <dbReference type="SAM" id="MobiDB-lite"/>
    </source>
</evidence>
<accession>A0AAD7B4A5</accession>
<organism evidence="2 3">
    <name type="scientific">Roridomyces roridus</name>
    <dbReference type="NCBI Taxonomy" id="1738132"/>
    <lineage>
        <taxon>Eukaryota</taxon>
        <taxon>Fungi</taxon>
        <taxon>Dikarya</taxon>
        <taxon>Basidiomycota</taxon>
        <taxon>Agaricomycotina</taxon>
        <taxon>Agaricomycetes</taxon>
        <taxon>Agaricomycetidae</taxon>
        <taxon>Agaricales</taxon>
        <taxon>Marasmiineae</taxon>
        <taxon>Mycenaceae</taxon>
        <taxon>Roridomyces</taxon>
    </lineage>
</organism>
<dbReference type="Proteomes" id="UP001221142">
    <property type="component" value="Unassembled WGS sequence"/>
</dbReference>
<gene>
    <name evidence="2" type="ORF">FB45DRAFT_367760</name>
</gene>
<feature type="region of interest" description="Disordered" evidence="1">
    <location>
        <begin position="87"/>
        <end position="114"/>
    </location>
</feature>
<evidence type="ECO:0000313" key="2">
    <source>
        <dbReference type="EMBL" id="KAJ7609455.1"/>
    </source>
</evidence>
<dbReference type="AlphaFoldDB" id="A0AAD7B4A5"/>
<protein>
    <submittedName>
        <fullName evidence="2">Uncharacterized protein</fullName>
    </submittedName>
</protein>
<evidence type="ECO:0000313" key="3">
    <source>
        <dbReference type="Proteomes" id="UP001221142"/>
    </source>
</evidence>
<proteinExistence type="predicted"/>